<dbReference type="EMBL" id="GBXM01018872">
    <property type="protein sequence ID" value="JAH89705.1"/>
    <property type="molecule type" value="Transcribed_RNA"/>
</dbReference>
<feature type="chain" id="PRO_5002434856" evidence="1">
    <location>
        <begin position="24"/>
        <end position="64"/>
    </location>
</feature>
<reference evidence="2" key="2">
    <citation type="journal article" date="2015" name="Fish Shellfish Immunol.">
        <title>Early steps in the European eel (Anguilla anguilla)-Vibrio vulnificus interaction in the gills: Role of the RtxA13 toxin.</title>
        <authorList>
            <person name="Callol A."/>
            <person name="Pajuelo D."/>
            <person name="Ebbesson L."/>
            <person name="Teles M."/>
            <person name="MacKenzie S."/>
            <person name="Amaro C."/>
        </authorList>
    </citation>
    <scope>NUCLEOTIDE SEQUENCE</scope>
</reference>
<proteinExistence type="predicted"/>
<sequence length="64" mass="7406">MMDLTFKVLIFVVLFNEQQCCHTHQSKQMAVGKMSLFLMSKLHKAHGGKVKWEYCNATDSLRDT</sequence>
<name>A0A0E9WJE4_ANGAN</name>
<keyword evidence="1" id="KW-0732">Signal</keyword>
<feature type="signal peptide" evidence="1">
    <location>
        <begin position="1"/>
        <end position="23"/>
    </location>
</feature>
<accession>A0A0E9WJE4</accession>
<protein>
    <submittedName>
        <fullName evidence="2">Uncharacterized protein</fullName>
    </submittedName>
</protein>
<evidence type="ECO:0000256" key="1">
    <source>
        <dbReference type="SAM" id="SignalP"/>
    </source>
</evidence>
<evidence type="ECO:0000313" key="2">
    <source>
        <dbReference type="EMBL" id="JAH89705.1"/>
    </source>
</evidence>
<organism evidence="2">
    <name type="scientific">Anguilla anguilla</name>
    <name type="common">European freshwater eel</name>
    <name type="synonym">Muraena anguilla</name>
    <dbReference type="NCBI Taxonomy" id="7936"/>
    <lineage>
        <taxon>Eukaryota</taxon>
        <taxon>Metazoa</taxon>
        <taxon>Chordata</taxon>
        <taxon>Craniata</taxon>
        <taxon>Vertebrata</taxon>
        <taxon>Euteleostomi</taxon>
        <taxon>Actinopterygii</taxon>
        <taxon>Neopterygii</taxon>
        <taxon>Teleostei</taxon>
        <taxon>Anguilliformes</taxon>
        <taxon>Anguillidae</taxon>
        <taxon>Anguilla</taxon>
    </lineage>
</organism>
<reference evidence="2" key="1">
    <citation type="submission" date="2014-11" db="EMBL/GenBank/DDBJ databases">
        <authorList>
            <person name="Amaro Gonzalez C."/>
        </authorList>
    </citation>
    <scope>NUCLEOTIDE SEQUENCE</scope>
</reference>
<dbReference type="AlphaFoldDB" id="A0A0E9WJE4"/>